<comment type="caution">
    <text evidence="1">The sequence shown here is derived from an EMBL/GenBank/DDBJ whole genome shotgun (WGS) entry which is preliminary data.</text>
</comment>
<accession>A0ACB8TSN4</accession>
<dbReference type="EMBL" id="MU274936">
    <property type="protein sequence ID" value="KAI0084941.1"/>
    <property type="molecule type" value="Genomic_DNA"/>
</dbReference>
<gene>
    <name evidence="1" type="ORF">BDY19DRAFT_909384</name>
</gene>
<reference evidence="1" key="1">
    <citation type="journal article" date="2021" name="Environ. Microbiol.">
        <title>Gene family expansions and transcriptome signatures uncover fungal adaptations to wood decay.</title>
        <authorList>
            <person name="Hage H."/>
            <person name="Miyauchi S."/>
            <person name="Viragh M."/>
            <person name="Drula E."/>
            <person name="Min B."/>
            <person name="Chaduli D."/>
            <person name="Navarro D."/>
            <person name="Favel A."/>
            <person name="Norest M."/>
            <person name="Lesage-Meessen L."/>
            <person name="Balint B."/>
            <person name="Merenyi Z."/>
            <person name="de Eugenio L."/>
            <person name="Morin E."/>
            <person name="Martinez A.T."/>
            <person name="Baldrian P."/>
            <person name="Stursova M."/>
            <person name="Martinez M.J."/>
            <person name="Novotny C."/>
            <person name="Magnuson J.K."/>
            <person name="Spatafora J.W."/>
            <person name="Maurice S."/>
            <person name="Pangilinan J."/>
            <person name="Andreopoulos W."/>
            <person name="LaButti K."/>
            <person name="Hundley H."/>
            <person name="Na H."/>
            <person name="Kuo A."/>
            <person name="Barry K."/>
            <person name="Lipzen A."/>
            <person name="Henrissat B."/>
            <person name="Riley R."/>
            <person name="Ahrendt S."/>
            <person name="Nagy L.G."/>
            <person name="Grigoriev I.V."/>
            <person name="Martin F."/>
            <person name="Rosso M.N."/>
        </authorList>
    </citation>
    <scope>NUCLEOTIDE SEQUENCE</scope>
    <source>
        <strain evidence="1">CBS 384.51</strain>
    </source>
</reference>
<proteinExistence type="predicted"/>
<dbReference type="Proteomes" id="UP001055072">
    <property type="component" value="Unassembled WGS sequence"/>
</dbReference>
<evidence type="ECO:0000313" key="2">
    <source>
        <dbReference type="Proteomes" id="UP001055072"/>
    </source>
</evidence>
<name>A0ACB8TSN4_9APHY</name>
<organism evidence="1 2">
    <name type="scientific">Irpex rosettiformis</name>
    <dbReference type="NCBI Taxonomy" id="378272"/>
    <lineage>
        <taxon>Eukaryota</taxon>
        <taxon>Fungi</taxon>
        <taxon>Dikarya</taxon>
        <taxon>Basidiomycota</taxon>
        <taxon>Agaricomycotina</taxon>
        <taxon>Agaricomycetes</taxon>
        <taxon>Polyporales</taxon>
        <taxon>Irpicaceae</taxon>
        <taxon>Irpex</taxon>
    </lineage>
</organism>
<keyword evidence="2" id="KW-1185">Reference proteome</keyword>
<protein>
    <submittedName>
        <fullName evidence="1">Uncharacterized protein</fullName>
    </submittedName>
</protein>
<sequence length="206" mass="23368">MARNPVLSCVQLAGVMNNDDDAQNNIWPIYGTAFPTTAGTQYLPESIHLSEGVELARKKLLFTLRSLLHRVVNFDSYVFAILLSCVVIREFWCDVIGPFQVFYCSFGYYTPCEGQSQRIFPSYVLTLAHYSGGGRRTVKIMLPPCASLRAVHTRTCRTQPLALIRWCTYLTRLHPIRNANDESSRFMDAALFYQGRGDNGLRRTLS</sequence>
<evidence type="ECO:0000313" key="1">
    <source>
        <dbReference type="EMBL" id="KAI0084941.1"/>
    </source>
</evidence>